<dbReference type="PANTHER" id="PTHR24171">
    <property type="entry name" value="ANKYRIN REPEAT DOMAIN-CONTAINING PROTEIN 39-RELATED"/>
    <property type="match status" value="1"/>
</dbReference>
<feature type="repeat" description="ANK" evidence="3">
    <location>
        <begin position="71"/>
        <end position="103"/>
    </location>
</feature>
<dbReference type="PROSITE" id="PS50297">
    <property type="entry name" value="ANK_REP_REGION"/>
    <property type="match status" value="2"/>
</dbReference>
<evidence type="ECO:0000256" key="3">
    <source>
        <dbReference type="PROSITE-ProRule" id="PRU00023"/>
    </source>
</evidence>
<name>A0A9P1DL83_9DINO</name>
<reference evidence="5" key="2">
    <citation type="submission" date="2024-04" db="EMBL/GenBank/DDBJ databases">
        <authorList>
            <person name="Chen Y."/>
            <person name="Shah S."/>
            <person name="Dougan E. K."/>
            <person name="Thang M."/>
            <person name="Chan C."/>
        </authorList>
    </citation>
    <scope>NUCLEOTIDE SEQUENCE [LARGE SCALE GENOMIC DNA]</scope>
</reference>
<dbReference type="PRINTS" id="PR01415">
    <property type="entry name" value="ANKYRIN"/>
</dbReference>
<dbReference type="Gene3D" id="1.25.40.20">
    <property type="entry name" value="Ankyrin repeat-containing domain"/>
    <property type="match status" value="1"/>
</dbReference>
<dbReference type="PROSITE" id="PS50088">
    <property type="entry name" value="ANK_REPEAT"/>
    <property type="match status" value="2"/>
</dbReference>
<evidence type="ECO:0000313" key="5">
    <source>
        <dbReference type="EMBL" id="CAL1165576.1"/>
    </source>
</evidence>
<dbReference type="InterPro" id="IPR036770">
    <property type="entry name" value="Ankyrin_rpt-contain_sf"/>
</dbReference>
<keyword evidence="2 3" id="KW-0040">ANK repeat</keyword>
<evidence type="ECO:0000313" key="6">
    <source>
        <dbReference type="Proteomes" id="UP001152797"/>
    </source>
</evidence>
<gene>
    <name evidence="4" type="ORF">C1SCF055_LOCUS37290</name>
</gene>
<keyword evidence="6" id="KW-1185">Reference proteome</keyword>
<evidence type="ECO:0000256" key="2">
    <source>
        <dbReference type="ARBA" id="ARBA00023043"/>
    </source>
</evidence>
<evidence type="ECO:0000313" key="4">
    <source>
        <dbReference type="EMBL" id="CAI4012201.1"/>
    </source>
</evidence>
<organism evidence="4">
    <name type="scientific">Cladocopium goreaui</name>
    <dbReference type="NCBI Taxonomy" id="2562237"/>
    <lineage>
        <taxon>Eukaryota</taxon>
        <taxon>Sar</taxon>
        <taxon>Alveolata</taxon>
        <taxon>Dinophyceae</taxon>
        <taxon>Suessiales</taxon>
        <taxon>Symbiodiniaceae</taxon>
        <taxon>Cladocopium</taxon>
    </lineage>
</organism>
<evidence type="ECO:0000256" key="1">
    <source>
        <dbReference type="ARBA" id="ARBA00022737"/>
    </source>
</evidence>
<dbReference type="OrthoDB" id="341259at2759"/>
<comment type="caution">
    <text evidence="4">The sequence shown here is derived from an EMBL/GenBank/DDBJ whole genome shotgun (WGS) entry which is preliminary data.</text>
</comment>
<dbReference type="SMART" id="SM00248">
    <property type="entry name" value="ANK"/>
    <property type="match status" value="2"/>
</dbReference>
<dbReference type="AlphaFoldDB" id="A0A9P1DL83"/>
<dbReference type="InterPro" id="IPR002110">
    <property type="entry name" value="Ankyrin_rpt"/>
</dbReference>
<dbReference type="PANTHER" id="PTHR24171:SF9">
    <property type="entry name" value="ANKYRIN REPEAT DOMAIN-CONTAINING PROTEIN 39"/>
    <property type="match status" value="1"/>
</dbReference>
<protein>
    <recommendedName>
        <fullName evidence="7">Ankyrin repeat protein</fullName>
    </recommendedName>
</protein>
<evidence type="ECO:0008006" key="7">
    <source>
        <dbReference type="Google" id="ProtNLM"/>
    </source>
</evidence>
<dbReference type="EMBL" id="CAMXCT010005390">
    <property type="protein sequence ID" value="CAI4012201.1"/>
    <property type="molecule type" value="Genomic_DNA"/>
</dbReference>
<dbReference type="Proteomes" id="UP001152797">
    <property type="component" value="Unassembled WGS sequence"/>
</dbReference>
<reference evidence="4" key="1">
    <citation type="submission" date="2022-10" db="EMBL/GenBank/DDBJ databases">
        <authorList>
            <person name="Chen Y."/>
            <person name="Dougan E. K."/>
            <person name="Chan C."/>
            <person name="Rhodes N."/>
            <person name="Thang M."/>
        </authorList>
    </citation>
    <scope>NUCLEOTIDE SEQUENCE</scope>
</reference>
<accession>A0A9P1DL83</accession>
<dbReference type="EMBL" id="CAMXCT030005390">
    <property type="protein sequence ID" value="CAL4799513.1"/>
    <property type="molecule type" value="Genomic_DNA"/>
</dbReference>
<proteinExistence type="predicted"/>
<keyword evidence="1" id="KW-0677">Repeat</keyword>
<dbReference type="SUPFAM" id="SSF48403">
    <property type="entry name" value="Ankyrin repeat"/>
    <property type="match status" value="1"/>
</dbReference>
<dbReference type="Pfam" id="PF12796">
    <property type="entry name" value="Ank_2"/>
    <property type="match status" value="1"/>
</dbReference>
<feature type="repeat" description="ANK" evidence="3">
    <location>
        <begin position="38"/>
        <end position="70"/>
    </location>
</feature>
<dbReference type="EMBL" id="CAMXCT020005390">
    <property type="protein sequence ID" value="CAL1165576.1"/>
    <property type="molecule type" value="Genomic_DNA"/>
</dbReference>
<sequence>MSSTQVDALLTAASEGQWEKCEEITRKEPACLEVCDPEGRTALILAAKSGHLKACEVLISARADVEATDVYDKTPLAYAAAAQYTEIASLVLDHGAEVEATDCIVRDVGCSLL</sequence>